<dbReference type="AlphaFoldDB" id="A0A9N8E4X0"/>
<sequence length="130" mass="14320">MGNTTSTRADNTVRTDQLLGLEVVVFCGPDEPEMEQTGCRLRRVLSPSNTTGCGGPIGINHKGKGAWSTREFMECISKMDPRDIAKIMRQCQEETEECTGAQPNKSLQATSVPSMKIRNPKLRSYRNTAA</sequence>
<proteinExistence type="predicted"/>
<dbReference type="EMBL" id="CAICTM010000621">
    <property type="protein sequence ID" value="CAB9513939.1"/>
    <property type="molecule type" value="Genomic_DNA"/>
</dbReference>
<evidence type="ECO:0000256" key="1">
    <source>
        <dbReference type="SAM" id="MobiDB-lite"/>
    </source>
</evidence>
<evidence type="ECO:0000313" key="3">
    <source>
        <dbReference type="Proteomes" id="UP001153069"/>
    </source>
</evidence>
<accession>A0A9N8E4X0</accession>
<dbReference type="Proteomes" id="UP001153069">
    <property type="component" value="Unassembled WGS sequence"/>
</dbReference>
<protein>
    <submittedName>
        <fullName evidence="2">Uncharacterized protein</fullName>
    </submittedName>
</protein>
<keyword evidence="3" id="KW-1185">Reference proteome</keyword>
<evidence type="ECO:0000313" key="2">
    <source>
        <dbReference type="EMBL" id="CAB9513939.1"/>
    </source>
</evidence>
<feature type="region of interest" description="Disordered" evidence="1">
    <location>
        <begin position="96"/>
        <end position="130"/>
    </location>
</feature>
<comment type="caution">
    <text evidence="2">The sequence shown here is derived from an EMBL/GenBank/DDBJ whole genome shotgun (WGS) entry which is preliminary data.</text>
</comment>
<gene>
    <name evidence="2" type="ORF">SEMRO_622_G177030.1</name>
</gene>
<organism evidence="2 3">
    <name type="scientific">Seminavis robusta</name>
    <dbReference type="NCBI Taxonomy" id="568900"/>
    <lineage>
        <taxon>Eukaryota</taxon>
        <taxon>Sar</taxon>
        <taxon>Stramenopiles</taxon>
        <taxon>Ochrophyta</taxon>
        <taxon>Bacillariophyta</taxon>
        <taxon>Bacillariophyceae</taxon>
        <taxon>Bacillariophycidae</taxon>
        <taxon>Naviculales</taxon>
        <taxon>Naviculaceae</taxon>
        <taxon>Seminavis</taxon>
    </lineage>
</organism>
<feature type="compositionally biased region" description="Polar residues" evidence="1">
    <location>
        <begin position="101"/>
        <end position="113"/>
    </location>
</feature>
<reference evidence="2" key="1">
    <citation type="submission" date="2020-06" db="EMBL/GenBank/DDBJ databases">
        <authorList>
            <consortium name="Plant Systems Biology data submission"/>
        </authorList>
    </citation>
    <scope>NUCLEOTIDE SEQUENCE</scope>
    <source>
        <strain evidence="2">D6</strain>
    </source>
</reference>
<name>A0A9N8E4X0_9STRA</name>